<dbReference type="InterPro" id="IPR051678">
    <property type="entry name" value="AGP_Transferase"/>
</dbReference>
<dbReference type="SUPFAM" id="SSF56112">
    <property type="entry name" value="Protein kinase-like (PK-like)"/>
    <property type="match status" value="1"/>
</dbReference>
<evidence type="ECO:0000313" key="2">
    <source>
        <dbReference type="EMBL" id="MFC6884898.1"/>
    </source>
</evidence>
<dbReference type="Gene3D" id="3.30.200.20">
    <property type="entry name" value="Phosphorylase Kinase, domain 1"/>
    <property type="match status" value="1"/>
</dbReference>
<dbReference type="InterPro" id="IPR011009">
    <property type="entry name" value="Kinase-like_dom_sf"/>
</dbReference>
<protein>
    <submittedName>
        <fullName evidence="2">Phosphotransferase</fullName>
    </submittedName>
</protein>
<dbReference type="RefSeq" id="WP_160821266.1">
    <property type="nucleotide sequence ID" value="NZ_JBHSXE010000001.1"/>
</dbReference>
<gene>
    <name evidence="2" type="ORF">ACFQKB_34420</name>
</gene>
<evidence type="ECO:0000259" key="1">
    <source>
        <dbReference type="Pfam" id="PF01636"/>
    </source>
</evidence>
<sequence length="309" mass="33652">MRTSGDALTGERERRVRKAVADVRPDLAEAGALRPLGEGFESVALLLEPPGGPAHVLRFPRNEDGAEGIACETRLLPELAPRLPVPVPRFAFTAPNPLGPGTFCCYPAVPGDSLRPEEWHARGLLDEPGPVRLIARVLDAVHAFPAERARELGVPLQEPREEYADSERLAREHVVPLLPRGEADALLAAFGAYLGDDANFPDEPVLIHGDVSLDHLLVTGTEITGLIDFGDVAVGDPDFDLAYLWQQAGPGLVRRVQEERGAPMTARLEAKLRFWALADPVEDVLHGMENDLPDLSERRLADLRTLLSP</sequence>
<dbReference type="PANTHER" id="PTHR21310">
    <property type="entry name" value="AMINOGLYCOSIDE PHOSPHOTRANSFERASE-RELATED-RELATED"/>
    <property type="match status" value="1"/>
</dbReference>
<feature type="domain" description="Aminoglycoside phosphotransferase" evidence="1">
    <location>
        <begin position="33"/>
        <end position="263"/>
    </location>
</feature>
<dbReference type="Proteomes" id="UP001596380">
    <property type="component" value="Unassembled WGS sequence"/>
</dbReference>
<dbReference type="PANTHER" id="PTHR21310:SF15">
    <property type="entry name" value="AMINOGLYCOSIDE PHOSPHOTRANSFERASE DOMAIN-CONTAINING PROTEIN"/>
    <property type="match status" value="1"/>
</dbReference>
<keyword evidence="3" id="KW-1185">Reference proteome</keyword>
<organism evidence="2 3">
    <name type="scientific">Actinomadura yumaensis</name>
    <dbReference type="NCBI Taxonomy" id="111807"/>
    <lineage>
        <taxon>Bacteria</taxon>
        <taxon>Bacillati</taxon>
        <taxon>Actinomycetota</taxon>
        <taxon>Actinomycetes</taxon>
        <taxon>Streptosporangiales</taxon>
        <taxon>Thermomonosporaceae</taxon>
        <taxon>Actinomadura</taxon>
    </lineage>
</organism>
<dbReference type="Pfam" id="PF01636">
    <property type="entry name" value="APH"/>
    <property type="match status" value="1"/>
</dbReference>
<name>A0ABW2CSU3_9ACTN</name>
<evidence type="ECO:0000313" key="3">
    <source>
        <dbReference type="Proteomes" id="UP001596380"/>
    </source>
</evidence>
<comment type="caution">
    <text evidence="2">The sequence shown here is derived from an EMBL/GenBank/DDBJ whole genome shotgun (WGS) entry which is preliminary data.</text>
</comment>
<dbReference type="Gene3D" id="3.90.1200.10">
    <property type="match status" value="1"/>
</dbReference>
<accession>A0ABW2CSU3</accession>
<dbReference type="EMBL" id="JBHSXS010000032">
    <property type="protein sequence ID" value="MFC6884898.1"/>
    <property type="molecule type" value="Genomic_DNA"/>
</dbReference>
<proteinExistence type="predicted"/>
<dbReference type="InterPro" id="IPR002575">
    <property type="entry name" value="Aminoglycoside_PTrfase"/>
</dbReference>
<reference evidence="3" key="1">
    <citation type="journal article" date="2019" name="Int. J. Syst. Evol. Microbiol.">
        <title>The Global Catalogue of Microorganisms (GCM) 10K type strain sequencing project: providing services to taxonomists for standard genome sequencing and annotation.</title>
        <authorList>
            <consortium name="The Broad Institute Genomics Platform"/>
            <consortium name="The Broad Institute Genome Sequencing Center for Infectious Disease"/>
            <person name="Wu L."/>
            <person name="Ma J."/>
        </authorList>
    </citation>
    <scope>NUCLEOTIDE SEQUENCE [LARGE SCALE GENOMIC DNA]</scope>
    <source>
        <strain evidence="3">JCM 3369</strain>
    </source>
</reference>